<protein>
    <submittedName>
        <fullName evidence="1">Histidine phosphatase family containing protein</fullName>
    </submittedName>
</protein>
<dbReference type="PANTHER" id="PTHR48100">
    <property type="entry name" value="BROAD-SPECIFICITY PHOSPHATASE YOR283W-RELATED"/>
    <property type="match status" value="1"/>
</dbReference>
<dbReference type="GO" id="GO:0005737">
    <property type="term" value="C:cytoplasm"/>
    <property type="evidence" value="ECO:0007669"/>
    <property type="project" value="TreeGrafter"/>
</dbReference>
<dbReference type="Proteomes" id="UP000650533">
    <property type="component" value="Chromosome 13"/>
</dbReference>
<dbReference type="KEGG" id="rsx:RhiXN_07429"/>
<dbReference type="SUPFAM" id="SSF53254">
    <property type="entry name" value="Phosphoglycerate mutase-like"/>
    <property type="match status" value="1"/>
</dbReference>
<dbReference type="AlphaFoldDB" id="A0A8H8P587"/>
<gene>
    <name evidence="1" type="ORF">RhiXN_07429</name>
</gene>
<proteinExistence type="predicted"/>
<dbReference type="Gene3D" id="3.40.50.1240">
    <property type="entry name" value="Phosphoglycerate mutase-like"/>
    <property type="match status" value="1"/>
</dbReference>
<dbReference type="EMBL" id="CP059670">
    <property type="protein sequence ID" value="QRW25480.1"/>
    <property type="molecule type" value="Genomic_DNA"/>
</dbReference>
<dbReference type="InterPro" id="IPR050275">
    <property type="entry name" value="PGM_Phosphatase"/>
</dbReference>
<name>A0A8H8P587_9AGAM</name>
<dbReference type="GeneID" id="67029708"/>
<sequence length="186" mass="21062">MGKLNAIPDAVLTDLGRSQCIEFSNSPLGCSIQDSVELILTSPQRRALSTTLLALPDAEINDLPCDRGLDRETLESTPEYTTELKQGRLDFSPLSEDWNQKQGFYSSSPDALWARAQWVRHLIRERKEQTIAVVAHGNFIRYLVGLDGYYDRVRIWSNVEARLYTFESADDERAKLVPLQADSKDV</sequence>
<evidence type="ECO:0000313" key="1">
    <source>
        <dbReference type="EMBL" id="QRW25480.1"/>
    </source>
</evidence>
<dbReference type="PANTHER" id="PTHR48100:SF54">
    <property type="entry name" value="PHOSPHATASE SPAC5H10.03-RELATED"/>
    <property type="match status" value="1"/>
</dbReference>
<reference evidence="1" key="1">
    <citation type="submission" date="2020-05" db="EMBL/GenBank/DDBJ databases">
        <title>Evolutionary and genomic comparisons of hybrid uninucleate and nonhybrid Rhizoctonia fungi.</title>
        <authorList>
            <person name="Li C."/>
            <person name="Chen X."/>
        </authorList>
    </citation>
    <scope>NUCLEOTIDE SEQUENCE</scope>
    <source>
        <strain evidence="1">AG-1 IA</strain>
    </source>
</reference>
<evidence type="ECO:0000313" key="2">
    <source>
        <dbReference type="Proteomes" id="UP000650533"/>
    </source>
</evidence>
<dbReference type="RefSeq" id="XP_043185717.1">
    <property type="nucleotide sequence ID" value="XM_043327245.1"/>
</dbReference>
<dbReference type="InterPro" id="IPR013078">
    <property type="entry name" value="His_Pase_superF_clade-1"/>
</dbReference>
<dbReference type="GO" id="GO:0016791">
    <property type="term" value="F:phosphatase activity"/>
    <property type="evidence" value="ECO:0007669"/>
    <property type="project" value="TreeGrafter"/>
</dbReference>
<dbReference type="Pfam" id="PF00300">
    <property type="entry name" value="His_Phos_1"/>
    <property type="match status" value="1"/>
</dbReference>
<dbReference type="InterPro" id="IPR029033">
    <property type="entry name" value="His_PPase_superfam"/>
</dbReference>
<organism evidence="1 2">
    <name type="scientific">Rhizoctonia solani</name>
    <dbReference type="NCBI Taxonomy" id="456999"/>
    <lineage>
        <taxon>Eukaryota</taxon>
        <taxon>Fungi</taxon>
        <taxon>Dikarya</taxon>
        <taxon>Basidiomycota</taxon>
        <taxon>Agaricomycotina</taxon>
        <taxon>Agaricomycetes</taxon>
        <taxon>Cantharellales</taxon>
        <taxon>Ceratobasidiaceae</taxon>
        <taxon>Rhizoctonia</taxon>
    </lineage>
</organism>
<accession>A0A8H8P587</accession>